<keyword evidence="2" id="KW-1185">Reference proteome</keyword>
<feature type="non-terminal residue" evidence="1">
    <location>
        <position position="95"/>
    </location>
</feature>
<organism evidence="1 2">
    <name type="scientific">Racocetra persica</name>
    <dbReference type="NCBI Taxonomy" id="160502"/>
    <lineage>
        <taxon>Eukaryota</taxon>
        <taxon>Fungi</taxon>
        <taxon>Fungi incertae sedis</taxon>
        <taxon>Mucoromycota</taxon>
        <taxon>Glomeromycotina</taxon>
        <taxon>Glomeromycetes</taxon>
        <taxon>Diversisporales</taxon>
        <taxon>Gigasporaceae</taxon>
        <taxon>Racocetra</taxon>
    </lineage>
</organism>
<comment type="caution">
    <text evidence="1">The sequence shown here is derived from an EMBL/GenBank/DDBJ whole genome shotgun (WGS) entry which is preliminary data.</text>
</comment>
<dbReference type="Proteomes" id="UP000789920">
    <property type="component" value="Unassembled WGS sequence"/>
</dbReference>
<protein>
    <submittedName>
        <fullName evidence="1">31508_t:CDS:1</fullName>
    </submittedName>
</protein>
<accession>A0ACA9N337</accession>
<evidence type="ECO:0000313" key="2">
    <source>
        <dbReference type="Proteomes" id="UP000789920"/>
    </source>
</evidence>
<gene>
    <name evidence="1" type="ORF">RPERSI_LOCUS6797</name>
</gene>
<sequence>MENMLNDPPKAVKELAKIFLNHENILIIELITLNAQRDDLLNEWNIYCKLDEELDENINLDKYWKEKSDGLPSLSKIALFYIWLPVSGVDVEWSF</sequence>
<proteinExistence type="predicted"/>
<reference evidence="1" key="1">
    <citation type="submission" date="2021-06" db="EMBL/GenBank/DDBJ databases">
        <authorList>
            <person name="Kallberg Y."/>
            <person name="Tangrot J."/>
            <person name="Rosling A."/>
        </authorList>
    </citation>
    <scope>NUCLEOTIDE SEQUENCE</scope>
    <source>
        <strain evidence="1">MA461A</strain>
    </source>
</reference>
<name>A0ACA9N337_9GLOM</name>
<evidence type="ECO:0000313" key="1">
    <source>
        <dbReference type="EMBL" id="CAG8623099.1"/>
    </source>
</evidence>
<dbReference type="EMBL" id="CAJVQC010011024">
    <property type="protein sequence ID" value="CAG8623099.1"/>
    <property type="molecule type" value="Genomic_DNA"/>
</dbReference>